<dbReference type="InterPro" id="IPR026444">
    <property type="entry name" value="Secre_tail"/>
</dbReference>
<organism evidence="3 4">
    <name type="scientific">Cytophaga hutchinsonii (strain ATCC 33406 / DSM 1761 / CIP 103989 / NBRC 15051 / NCIMB 9469 / D465)</name>
    <dbReference type="NCBI Taxonomy" id="269798"/>
    <lineage>
        <taxon>Bacteria</taxon>
        <taxon>Pseudomonadati</taxon>
        <taxon>Bacteroidota</taxon>
        <taxon>Cytophagia</taxon>
        <taxon>Cytophagales</taxon>
        <taxon>Cytophagaceae</taxon>
        <taxon>Cytophaga</taxon>
    </lineage>
</organism>
<keyword evidence="1" id="KW-0732">Signal</keyword>
<gene>
    <name evidence="3" type="ordered locus">CHU_3251</name>
</gene>
<feature type="chain" id="PRO_5027005072" evidence="1">
    <location>
        <begin position="21"/>
        <end position="976"/>
    </location>
</feature>
<feature type="domain" description="Ig-like" evidence="2">
    <location>
        <begin position="25"/>
        <end position="132"/>
    </location>
</feature>
<dbReference type="OrthoDB" id="1490014at2"/>
<dbReference type="NCBIfam" id="TIGR04183">
    <property type="entry name" value="Por_Secre_tail"/>
    <property type="match status" value="1"/>
</dbReference>
<dbReference type="EMBL" id="CP000383">
    <property type="protein sequence ID" value="ABG60490.1"/>
    <property type="molecule type" value="Genomic_DNA"/>
</dbReference>
<evidence type="ECO:0000259" key="2">
    <source>
        <dbReference type="PROSITE" id="PS50835"/>
    </source>
</evidence>
<protein>
    <submittedName>
        <fullName evidence="3">CHU large protein uncharacterized</fullName>
    </submittedName>
</protein>
<feature type="signal peptide" evidence="1">
    <location>
        <begin position="1"/>
        <end position="20"/>
    </location>
</feature>
<evidence type="ECO:0000313" key="3">
    <source>
        <dbReference type="EMBL" id="ABG60490.1"/>
    </source>
</evidence>
<sequence>MKKILLAVIIFVFSLTMVYAQCTKPVSVTITTPETPICLGTPLSLSATVLVSGTSQNGAFTFSWIKNSVAVTASAPITIPANTVTAVPMYTGITGAFTDAGTYTLRVEDGNAGNASCYTEANFILTVHETVTAGSIVSAQTICSGENPAAFTSIAAATGGTGIYSYVWEKSMNGAAYADISPAVAAETFDEGVVNNNGTKPMTIDYRRKATSGICPQVVTAPVRITVNPAVIAGVVSADQTICSEGDPAAFTVTTAPAGGTGVYTYQWEIATAGSGPYTNIAAATAATYDAPSGITGTTYYRRADASGTCATAHTNLITVTVQPAVLPGIISADQTICISTVPSPLMGTAITGGSENSAATYMWESSTAGFAWTDVTGENTKDYSPQALTADTYFRRKDTKGICPSVTSNIIKITVDPEIVTPVITGDQTICAGTAPNPIGGPPVSGGSVATPMYIWEASRIGGSGWVVIQGATSKDYHPGILIADMYYRRIDTKGVCKPATSNIVKITVPTPVDISSDKTVICKNGRVTFTATVRNGDPDPMFEWFINDISQGTPSSSPEFSTTNILSSTDKIQVILTSNTTGCSASAWSYIHVSSGITPGTISSDQTICYNTSPNQITQTPAQTDSYSTPTYTWETSASGITGSFYEIPGATTAAYNSTLPFTTDTYIRRVATDPRTSAPCNVSTSNTIKITVAPLYDPGAITGDETLCEGADAAIIENVTAASGGSLTGTGYLWWVSPDGISNWTAIAGATNAQYLPWKITQTTYYKRESYNNCSYTNPYSNIVAKTVISCNSFSTAISGPNPIIPGQQNAVYRVPNQTGFRYEWSITGGTIISGQNTNTVTVDWDAATGNTLARTTIPSYAISVTETNPDGQKKTTTATINTVATSIVQSLAQSGIKLFPNPTAAWFSIEMPESNVEVSYEILDLTGVLVASGSFTSTGSDQKIAADFGAGMYQVVLTYNDTVTTARLSKVQ</sequence>
<dbReference type="InterPro" id="IPR007110">
    <property type="entry name" value="Ig-like_dom"/>
</dbReference>
<reference evidence="3 4" key="1">
    <citation type="journal article" date="2007" name="Appl. Environ. Microbiol.">
        <title>Genome sequence of the cellulolytic gliding bacterium Cytophaga hutchinsonii.</title>
        <authorList>
            <person name="Xie G."/>
            <person name="Bruce D.C."/>
            <person name="Challacombe J.F."/>
            <person name="Chertkov O."/>
            <person name="Detter J.C."/>
            <person name="Gilna P."/>
            <person name="Han C.S."/>
            <person name="Lucas S."/>
            <person name="Misra M."/>
            <person name="Myers G.L."/>
            <person name="Richardson P."/>
            <person name="Tapia R."/>
            <person name="Thayer N."/>
            <person name="Thompson L.S."/>
            <person name="Brettin T.S."/>
            <person name="Henrissat B."/>
            <person name="Wilson D.B."/>
            <person name="McBride M.J."/>
        </authorList>
    </citation>
    <scope>NUCLEOTIDE SEQUENCE [LARGE SCALE GENOMIC DNA]</scope>
    <source>
        <strain evidence="4">ATCC 33406 / DSM 1761 / CIP 103989 / NBRC 15051 / NCIMB 9469 / D465</strain>
    </source>
</reference>
<evidence type="ECO:0000313" key="4">
    <source>
        <dbReference type="Proteomes" id="UP000001822"/>
    </source>
</evidence>
<keyword evidence="4" id="KW-1185">Reference proteome</keyword>
<dbReference type="KEGG" id="chu:CHU_3251"/>
<dbReference type="AlphaFoldDB" id="A0A6N4SVT3"/>
<proteinExistence type="predicted"/>
<dbReference type="PROSITE" id="PS50835">
    <property type="entry name" value="IG_LIKE"/>
    <property type="match status" value="1"/>
</dbReference>
<dbReference type="Proteomes" id="UP000001822">
    <property type="component" value="Chromosome"/>
</dbReference>
<accession>A0A6N4SVT3</accession>
<evidence type="ECO:0000256" key="1">
    <source>
        <dbReference type="SAM" id="SignalP"/>
    </source>
</evidence>
<name>A0A6N4SVT3_CYTH3</name>
<dbReference type="RefSeq" id="WP_011586600.1">
    <property type="nucleotide sequence ID" value="NC_008255.1"/>
</dbReference>